<dbReference type="GO" id="GO:0043565">
    <property type="term" value="F:sequence-specific DNA binding"/>
    <property type="evidence" value="ECO:0007669"/>
    <property type="project" value="TreeGrafter"/>
</dbReference>
<name>A0A4Y2G792_ARAVE</name>
<proteinExistence type="predicted"/>
<dbReference type="EMBL" id="BGPR01001217">
    <property type="protein sequence ID" value="GBM48479.1"/>
    <property type="molecule type" value="Genomic_DNA"/>
</dbReference>
<dbReference type="InterPro" id="IPR052638">
    <property type="entry name" value="PiggyBac_TE-derived"/>
</dbReference>
<reference evidence="1 2" key="1">
    <citation type="journal article" date="2019" name="Sci. Rep.">
        <title>Orb-weaving spider Araneus ventricosus genome elucidates the spidroin gene catalogue.</title>
        <authorList>
            <person name="Kono N."/>
            <person name="Nakamura H."/>
            <person name="Ohtoshi R."/>
            <person name="Moran D.A.P."/>
            <person name="Shinohara A."/>
            <person name="Yoshida Y."/>
            <person name="Fujiwara M."/>
            <person name="Mori M."/>
            <person name="Tomita M."/>
            <person name="Arakawa K."/>
        </authorList>
    </citation>
    <scope>NUCLEOTIDE SEQUENCE [LARGE SCALE GENOMIC DNA]</scope>
</reference>
<evidence type="ECO:0000313" key="1">
    <source>
        <dbReference type="EMBL" id="GBM48479.1"/>
    </source>
</evidence>
<keyword evidence="2" id="KW-1185">Reference proteome</keyword>
<dbReference type="PANTHER" id="PTHR47055:SF3">
    <property type="entry name" value="PHORBOL-ESTER_DAG-TYPE DOMAIN-CONTAINING PROTEIN"/>
    <property type="match status" value="1"/>
</dbReference>
<protein>
    <recommendedName>
        <fullName evidence="3">PiggyBac transposable element-derived protein domain-containing protein</fullName>
    </recommendedName>
</protein>
<organism evidence="1 2">
    <name type="scientific">Araneus ventricosus</name>
    <name type="common">Orbweaver spider</name>
    <name type="synonym">Epeira ventricosa</name>
    <dbReference type="NCBI Taxonomy" id="182803"/>
    <lineage>
        <taxon>Eukaryota</taxon>
        <taxon>Metazoa</taxon>
        <taxon>Ecdysozoa</taxon>
        <taxon>Arthropoda</taxon>
        <taxon>Chelicerata</taxon>
        <taxon>Arachnida</taxon>
        <taxon>Araneae</taxon>
        <taxon>Araneomorphae</taxon>
        <taxon>Entelegynae</taxon>
        <taxon>Araneoidea</taxon>
        <taxon>Araneidae</taxon>
        <taxon>Araneus</taxon>
    </lineage>
</organism>
<gene>
    <name evidence="1" type="ORF">AVEN_50273_1</name>
</gene>
<comment type="caution">
    <text evidence="1">The sequence shown here is derived from an EMBL/GenBank/DDBJ whole genome shotgun (WGS) entry which is preliminary data.</text>
</comment>
<evidence type="ECO:0000313" key="2">
    <source>
        <dbReference type="Proteomes" id="UP000499080"/>
    </source>
</evidence>
<accession>A0A4Y2G792</accession>
<dbReference type="AlphaFoldDB" id="A0A4Y2G792"/>
<dbReference type="Proteomes" id="UP000499080">
    <property type="component" value="Unassembled WGS sequence"/>
</dbReference>
<dbReference type="OrthoDB" id="6621785at2759"/>
<dbReference type="PANTHER" id="PTHR47055">
    <property type="entry name" value="DDE_TNP_1_7 DOMAIN-CONTAINING PROTEIN"/>
    <property type="match status" value="1"/>
</dbReference>
<evidence type="ECO:0008006" key="3">
    <source>
        <dbReference type="Google" id="ProtNLM"/>
    </source>
</evidence>
<sequence>MGGTDRMDENVSLYHKGIRGKKWWLIFAWLIDTTVHNAWLLNRKSGSNMRQLEFRRFTVQMYLQRYKNMPRAAGRIPSARSSSTGVRISDEFRYDKINHLVKSTTERRRCAAINCTSQVKCDIGLCIDRFRLSHQITLQIDRAIKLRIIFLKKCQYY</sequence>